<reference evidence="2" key="1">
    <citation type="submission" date="2023-10" db="EMBL/GenBank/DDBJ databases">
        <authorList>
            <person name="Chen Y."/>
            <person name="Shah S."/>
            <person name="Dougan E. K."/>
            <person name="Thang M."/>
            <person name="Chan C."/>
        </authorList>
    </citation>
    <scope>NUCLEOTIDE SEQUENCE [LARGE SCALE GENOMIC DNA]</scope>
</reference>
<accession>A0ABN9R763</accession>
<dbReference type="Proteomes" id="UP001189429">
    <property type="component" value="Unassembled WGS sequence"/>
</dbReference>
<keyword evidence="1" id="KW-0732">Signal</keyword>
<sequence>MKAAAWLAALAAARAASALGLRPGQALPAAPAAPGGCDLCGGRQQWLFIMATGRSGSTTMLEMLNAVPGFYLAGENYGLLEKVWQIYESTMNASQRVEDGDARFHANPVSEHSLLCSLQLLVKATLGEFAADRTSVVGFKEIRHTSGKQRTFWKKVFPCARFIVNTRRNTTRQHNSQFQKFLSLSSLEAYTSDLEQWQARHPEYVHKLQLESYSVGGFNQLLSRLGVFGCNFTDMAWANKRGDWRGDDTHARVSGNCQITRWDTTGMDSLGPQDLNTTVL</sequence>
<evidence type="ECO:0008006" key="4">
    <source>
        <dbReference type="Google" id="ProtNLM"/>
    </source>
</evidence>
<dbReference type="SUPFAM" id="SSF52540">
    <property type="entry name" value="P-loop containing nucleoside triphosphate hydrolases"/>
    <property type="match status" value="1"/>
</dbReference>
<dbReference type="EMBL" id="CAUYUJ010005581">
    <property type="protein sequence ID" value="CAK0814248.1"/>
    <property type="molecule type" value="Genomic_DNA"/>
</dbReference>
<comment type="caution">
    <text evidence="2">The sequence shown here is derived from an EMBL/GenBank/DDBJ whole genome shotgun (WGS) entry which is preliminary data.</text>
</comment>
<feature type="chain" id="PRO_5046412715" description="Protein-tyrosine sulfotransferase" evidence="1">
    <location>
        <begin position="19"/>
        <end position="280"/>
    </location>
</feature>
<dbReference type="InterPro" id="IPR027417">
    <property type="entry name" value="P-loop_NTPase"/>
</dbReference>
<gene>
    <name evidence="2" type="ORF">PCOR1329_LOCUS17903</name>
</gene>
<feature type="signal peptide" evidence="1">
    <location>
        <begin position="1"/>
        <end position="18"/>
    </location>
</feature>
<dbReference type="Pfam" id="PF13469">
    <property type="entry name" value="Sulfotransfer_3"/>
    <property type="match status" value="1"/>
</dbReference>
<proteinExistence type="predicted"/>
<evidence type="ECO:0000313" key="3">
    <source>
        <dbReference type="Proteomes" id="UP001189429"/>
    </source>
</evidence>
<protein>
    <recommendedName>
        <fullName evidence="4">Protein-tyrosine sulfotransferase</fullName>
    </recommendedName>
</protein>
<evidence type="ECO:0000313" key="2">
    <source>
        <dbReference type="EMBL" id="CAK0814248.1"/>
    </source>
</evidence>
<keyword evidence="3" id="KW-1185">Reference proteome</keyword>
<dbReference type="Gene3D" id="3.40.50.300">
    <property type="entry name" value="P-loop containing nucleotide triphosphate hydrolases"/>
    <property type="match status" value="1"/>
</dbReference>
<organism evidence="2 3">
    <name type="scientific">Prorocentrum cordatum</name>
    <dbReference type="NCBI Taxonomy" id="2364126"/>
    <lineage>
        <taxon>Eukaryota</taxon>
        <taxon>Sar</taxon>
        <taxon>Alveolata</taxon>
        <taxon>Dinophyceae</taxon>
        <taxon>Prorocentrales</taxon>
        <taxon>Prorocentraceae</taxon>
        <taxon>Prorocentrum</taxon>
    </lineage>
</organism>
<evidence type="ECO:0000256" key="1">
    <source>
        <dbReference type="SAM" id="SignalP"/>
    </source>
</evidence>
<name>A0ABN9R763_9DINO</name>